<comment type="caution">
    <text evidence="1">The sequence shown here is derived from an EMBL/GenBank/DDBJ whole genome shotgun (WGS) entry which is preliminary data.</text>
</comment>
<reference evidence="1 2" key="1">
    <citation type="submission" date="2015-01" db="EMBL/GenBank/DDBJ databases">
        <title>Genome Sequencing of Rickettsiales.</title>
        <authorList>
            <person name="Daugherty S.C."/>
            <person name="Su Q."/>
            <person name="Abolude K."/>
            <person name="Beier-Sexton M."/>
            <person name="Carlyon J.A."/>
            <person name="Carter R."/>
            <person name="Day N.P."/>
            <person name="Dumler S.J."/>
            <person name="Dyachenko V."/>
            <person name="Godinez A."/>
            <person name="Kurtti T.J."/>
            <person name="Lichay M."/>
            <person name="Mullins K.E."/>
            <person name="Ott S."/>
            <person name="Pappas-Brown V."/>
            <person name="Paris D.H."/>
            <person name="Patel P."/>
            <person name="Richards A.L."/>
            <person name="Sadzewicz L."/>
            <person name="Sears K."/>
            <person name="Seidman D."/>
            <person name="Sengamalay N."/>
            <person name="Stenos J."/>
            <person name="Tallon L.J."/>
            <person name="Vincent G."/>
            <person name="Fraser C.M."/>
            <person name="Munderloh U."/>
            <person name="Dunning-Hotopp J.C."/>
        </authorList>
    </citation>
    <scope>NUCLEOTIDE SEQUENCE [LARGE SCALE GENOMIC DNA]</scope>
    <source>
        <strain evidence="1 2">ApWI1</strain>
    </source>
</reference>
<protein>
    <submittedName>
        <fullName evidence="1">Uncharacterized protein</fullName>
    </submittedName>
</protein>
<organism evidence="1 2">
    <name type="scientific">Anaplasma phagocytophilum str. ApWI1</name>
    <dbReference type="NCBI Taxonomy" id="1359155"/>
    <lineage>
        <taxon>Bacteria</taxon>
        <taxon>Pseudomonadati</taxon>
        <taxon>Pseudomonadota</taxon>
        <taxon>Alphaproteobacteria</taxon>
        <taxon>Rickettsiales</taxon>
        <taxon>Anaplasmataceae</taxon>
        <taxon>Anaplasma</taxon>
        <taxon>phagocytophilum group</taxon>
    </lineage>
</organism>
<dbReference type="PATRIC" id="fig|1359155.3.peg.651"/>
<gene>
    <name evidence="1" type="ORF">APHWI1_0641</name>
</gene>
<dbReference type="Proteomes" id="UP000033622">
    <property type="component" value="Unassembled WGS sequence"/>
</dbReference>
<dbReference type="AlphaFoldDB" id="A0A0F3PWI0"/>
<proteinExistence type="predicted"/>
<accession>A0A0F3PWI0</accession>
<evidence type="ECO:0000313" key="1">
    <source>
        <dbReference type="EMBL" id="KJV84613.1"/>
    </source>
</evidence>
<sequence length="124" mass="13230">MLCSDTIASPNPSNKEAATCAYISSNGTSTAAKDQHSTSNLCTPKLSYHTTNNNSASTTSIKSNALDACNVLTLKDTAIDTYSISALILFSLPSGKHTASEFSDQLKADLSYHRSNDNPVDNFY</sequence>
<evidence type="ECO:0000313" key="2">
    <source>
        <dbReference type="Proteomes" id="UP000033622"/>
    </source>
</evidence>
<name>A0A0F3PWI0_ANAPH</name>
<dbReference type="EMBL" id="LAOF01000001">
    <property type="protein sequence ID" value="KJV84613.1"/>
    <property type="molecule type" value="Genomic_DNA"/>
</dbReference>